<dbReference type="InterPro" id="IPR000180">
    <property type="entry name" value="Dipep_AS"/>
</dbReference>
<dbReference type="PANTHER" id="PTHR10443:SF12">
    <property type="entry name" value="DIPEPTIDASE"/>
    <property type="match status" value="1"/>
</dbReference>
<reference evidence="2" key="1">
    <citation type="submission" date="2017-06" db="EMBL/GenBank/DDBJ databases">
        <authorList>
            <person name="Varghese N."/>
            <person name="Submissions S."/>
        </authorList>
    </citation>
    <scope>NUCLEOTIDE SEQUENCE [LARGE SCALE GENOMIC DNA]</scope>
    <source>
        <strain evidence="2">ANC 5114</strain>
    </source>
</reference>
<dbReference type="RefSeq" id="WP_088822803.1">
    <property type="nucleotide sequence ID" value="NZ_FZLN01000001.1"/>
</dbReference>
<dbReference type="Gene3D" id="3.20.20.140">
    <property type="entry name" value="Metal-dependent hydrolases"/>
    <property type="match status" value="1"/>
</dbReference>
<sequence>MSFPIFDGHNDVLARLWLSNDLNRPAYAFLTQMLPGQMDLKRCQQAGMVGGMFAIFIPPFDYVAQHAPHRLSSNQTAYSRADLMQICMAQMAYALEIETQSNGLVKICRTVSEIQSCIENQLFAMILHLEGADAFDDDLHALDVFYAAGLRSIGPLWNLPSQFGHGLQAKFPHSPNTGSGLTELGKHLVTVCQDKHMVVDVSHMNEHAFWDTAEILTQPLVATHSNVHAICPQARNLLDAQLQAIRQSHGFVGVNFDTAFLRKDGQRNAQTEFAVMFEHIDYLIDAIGVDGVGFGSDYDGGFMSEAWSDVSKMPNLLDALSSHGYSDQVIRKLCYQNWLGVLQKIWQ</sequence>
<protein>
    <submittedName>
        <fullName evidence="1">Membrane dipeptidase</fullName>
    </submittedName>
</protein>
<organism evidence="1 2">
    <name type="scientific">Acinetobacter apis</name>
    <dbReference type="NCBI Taxonomy" id="1229165"/>
    <lineage>
        <taxon>Bacteria</taxon>
        <taxon>Pseudomonadati</taxon>
        <taxon>Pseudomonadota</taxon>
        <taxon>Gammaproteobacteria</taxon>
        <taxon>Moraxellales</taxon>
        <taxon>Moraxellaceae</taxon>
        <taxon>Acinetobacter</taxon>
    </lineage>
</organism>
<dbReference type="PROSITE" id="PS00869">
    <property type="entry name" value="RENAL_DIPEPTIDASE_1"/>
    <property type="match status" value="1"/>
</dbReference>
<dbReference type="SUPFAM" id="SSF51556">
    <property type="entry name" value="Metallo-dependent hydrolases"/>
    <property type="match status" value="1"/>
</dbReference>
<dbReference type="InterPro" id="IPR008257">
    <property type="entry name" value="Pept_M19"/>
</dbReference>
<dbReference type="PROSITE" id="PS51365">
    <property type="entry name" value="RENAL_DIPEPTIDASE_2"/>
    <property type="match status" value="1"/>
</dbReference>
<dbReference type="AlphaFoldDB" id="A0A217EEM2"/>
<dbReference type="GO" id="GO:0006508">
    <property type="term" value="P:proteolysis"/>
    <property type="evidence" value="ECO:0007669"/>
    <property type="project" value="InterPro"/>
</dbReference>
<accession>A0A217EEM2</accession>
<proteinExistence type="predicted"/>
<dbReference type="CDD" id="cd01301">
    <property type="entry name" value="rDP_like"/>
    <property type="match status" value="1"/>
</dbReference>
<dbReference type="PANTHER" id="PTHR10443">
    <property type="entry name" value="MICROSOMAL DIPEPTIDASE"/>
    <property type="match status" value="1"/>
</dbReference>
<dbReference type="EMBL" id="FZLN01000001">
    <property type="protein sequence ID" value="SNQ28777.1"/>
    <property type="molecule type" value="Genomic_DNA"/>
</dbReference>
<dbReference type="Proteomes" id="UP000243463">
    <property type="component" value="Unassembled WGS sequence"/>
</dbReference>
<gene>
    <name evidence="1" type="ORF">SAMN05444584_0703</name>
</gene>
<evidence type="ECO:0000313" key="2">
    <source>
        <dbReference type="Proteomes" id="UP000243463"/>
    </source>
</evidence>
<evidence type="ECO:0000313" key="1">
    <source>
        <dbReference type="EMBL" id="SNQ28777.1"/>
    </source>
</evidence>
<dbReference type="OrthoDB" id="9804920at2"/>
<dbReference type="Pfam" id="PF01244">
    <property type="entry name" value="Peptidase_M19"/>
    <property type="match status" value="1"/>
</dbReference>
<keyword evidence="2" id="KW-1185">Reference proteome</keyword>
<dbReference type="GO" id="GO:0070573">
    <property type="term" value="F:metallodipeptidase activity"/>
    <property type="evidence" value="ECO:0007669"/>
    <property type="project" value="InterPro"/>
</dbReference>
<dbReference type="InterPro" id="IPR032466">
    <property type="entry name" value="Metal_Hydrolase"/>
</dbReference>
<name>A0A217EEM2_9GAMM</name>